<dbReference type="InterPro" id="IPR000719">
    <property type="entry name" value="Prot_kinase_dom"/>
</dbReference>
<dbReference type="SMART" id="SM00220">
    <property type="entry name" value="S_TKc"/>
    <property type="match status" value="1"/>
</dbReference>
<name>A0ABV4YA88_9CYAN</name>
<evidence type="ECO:0000313" key="6">
    <source>
        <dbReference type="Proteomes" id="UP001576776"/>
    </source>
</evidence>
<keyword evidence="3" id="KW-0472">Membrane</keyword>
<evidence type="ECO:0000256" key="3">
    <source>
        <dbReference type="SAM" id="Phobius"/>
    </source>
</evidence>
<protein>
    <submittedName>
        <fullName evidence="5">Serine/threonine protein kinase</fullName>
    </submittedName>
</protein>
<keyword evidence="6" id="KW-1185">Reference proteome</keyword>
<dbReference type="Proteomes" id="UP001576776">
    <property type="component" value="Unassembled WGS sequence"/>
</dbReference>
<dbReference type="Gene3D" id="1.10.510.10">
    <property type="entry name" value="Transferase(Phosphotransferase) domain 1"/>
    <property type="match status" value="1"/>
</dbReference>
<dbReference type="InterPro" id="IPR008271">
    <property type="entry name" value="Ser/Thr_kinase_AS"/>
</dbReference>
<evidence type="ECO:0000256" key="2">
    <source>
        <dbReference type="ARBA" id="ARBA00022840"/>
    </source>
</evidence>
<evidence type="ECO:0000259" key="4">
    <source>
        <dbReference type="PROSITE" id="PS50011"/>
    </source>
</evidence>
<feature type="domain" description="Protein kinase" evidence="4">
    <location>
        <begin position="12"/>
        <end position="273"/>
    </location>
</feature>
<organism evidence="5 6">
    <name type="scientific">Floridaenema fluviatile BLCC-F154</name>
    <dbReference type="NCBI Taxonomy" id="3153640"/>
    <lineage>
        <taxon>Bacteria</taxon>
        <taxon>Bacillati</taxon>
        <taxon>Cyanobacteriota</taxon>
        <taxon>Cyanophyceae</taxon>
        <taxon>Oscillatoriophycideae</taxon>
        <taxon>Aerosakkonematales</taxon>
        <taxon>Aerosakkonemataceae</taxon>
        <taxon>Floridanema</taxon>
        <taxon>Floridanema fluviatile</taxon>
    </lineage>
</organism>
<reference evidence="5 6" key="1">
    <citation type="submission" date="2024-09" db="EMBL/GenBank/DDBJ databases">
        <title>Floridaenema gen nov. (Aerosakkonemataceae, Aerosakkonematales ord. nov., Cyanobacteria) from benthic tropical and subtropical fresh waters, with the description of four new species.</title>
        <authorList>
            <person name="Moretto J.A."/>
            <person name="Berthold D.E."/>
            <person name="Lefler F.W."/>
            <person name="Huang I.-S."/>
            <person name="Laughinghouse H. IV."/>
        </authorList>
    </citation>
    <scope>NUCLEOTIDE SEQUENCE [LARGE SCALE GENOMIC DNA]</scope>
    <source>
        <strain evidence="5 6">BLCC-F154</strain>
    </source>
</reference>
<dbReference type="Pfam" id="PF00069">
    <property type="entry name" value="Pkinase"/>
    <property type="match status" value="1"/>
</dbReference>
<evidence type="ECO:0000256" key="1">
    <source>
        <dbReference type="ARBA" id="ARBA00022741"/>
    </source>
</evidence>
<keyword evidence="3" id="KW-0812">Transmembrane</keyword>
<evidence type="ECO:0000313" key="5">
    <source>
        <dbReference type="EMBL" id="MFB2935725.1"/>
    </source>
</evidence>
<dbReference type="CDD" id="cd14014">
    <property type="entry name" value="STKc_PknB_like"/>
    <property type="match status" value="1"/>
</dbReference>
<keyword evidence="5" id="KW-0418">Kinase</keyword>
<dbReference type="RefSeq" id="WP_413257228.1">
    <property type="nucleotide sequence ID" value="NZ_JBHFNS010000043.1"/>
</dbReference>
<dbReference type="EMBL" id="JBHFNS010000043">
    <property type="protein sequence ID" value="MFB2935725.1"/>
    <property type="molecule type" value="Genomic_DNA"/>
</dbReference>
<keyword evidence="5" id="KW-0723">Serine/threonine-protein kinase</keyword>
<keyword evidence="2" id="KW-0067">ATP-binding</keyword>
<dbReference type="PROSITE" id="PS00108">
    <property type="entry name" value="PROTEIN_KINASE_ST"/>
    <property type="match status" value="1"/>
</dbReference>
<dbReference type="PANTHER" id="PTHR24363">
    <property type="entry name" value="SERINE/THREONINE PROTEIN KINASE"/>
    <property type="match status" value="1"/>
</dbReference>
<dbReference type="GO" id="GO:0004674">
    <property type="term" value="F:protein serine/threonine kinase activity"/>
    <property type="evidence" value="ECO:0007669"/>
    <property type="project" value="UniProtKB-KW"/>
</dbReference>
<keyword evidence="5" id="KW-0808">Transferase</keyword>
<dbReference type="SUPFAM" id="SSF56112">
    <property type="entry name" value="Protein kinase-like (PK-like)"/>
    <property type="match status" value="1"/>
</dbReference>
<accession>A0ABV4YA88</accession>
<feature type="transmembrane region" description="Helical" evidence="3">
    <location>
        <begin position="329"/>
        <end position="348"/>
    </location>
</feature>
<sequence>MLQAGELLQGRYQLQESLGQNAGRQTWIAVDRGVSPGEKVIVKFLAFSPEMQWEDFKLFEREAQVLKSLSHPRIPKYRDYFSVDKQVGSGLYWFALVQDYIPGKSLQNLLDSGKHFSEKQVRSLAAQMLEILCFLHELSPPVLHRDLKPSNLILGEDRYIYLVDFGAVQEQAAVEGVTFTVVGTAGYAPLEQFWGKAVPASDLYSLGATLIHILTGVAPVDLPQRNLRIQFRDRISLNSNLAYWIEALTAPNLSQRYATAQQALIDLKCDRYLNAPLQKISPPSESKIKFYQSPTQLKVEIPGRGLWVFADAIALLLKFILAGSSFFSLLVIFLLLGGTLAVLLSVIIVNYLNFSLALFLIVVLILTFMSMERFSSSLSKELFKLLSHFRLTKVRLTDYCIIGDRQNFVLEQKICGWSYWRNHLETSQIMQVKSTKVPEIILETKLSNYSFGQELSKAECQWLSQQMQNWLEEV</sequence>
<dbReference type="InterPro" id="IPR011009">
    <property type="entry name" value="Kinase-like_dom_sf"/>
</dbReference>
<gene>
    <name evidence="5" type="ORF">ACE1B6_10765</name>
</gene>
<keyword evidence="3" id="KW-1133">Transmembrane helix</keyword>
<feature type="transmembrane region" description="Helical" evidence="3">
    <location>
        <begin position="354"/>
        <end position="371"/>
    </location>
</feature>
<keyword evidence="1" id="KW-0547">Nucleotide-binding</keyword>
<dbReference type="PROSITE" id="PS50011">
    <property type="entry name" value="PROTEIN_KINASE_DOM"/>
    <property type="match status" value="1"/>
</dbReference>
<dbReference type="PANTHER" id="PTHR24363:SF7">
    <property type="entry name" value="SERINE_THREONINE-PROTEIN KINASE-LIKE PROTEIN E"/>
    <property type="match status" value="1"/>
</dbReference>
<comment type="caution">
    <text evidence="5">The sequence shown here is derived from an EMBL/GenBank/DDBJ whole genome shotgun (WGS) entry which is preliminary data.</text>
</comment>
<proteinExistence type="predicted"/>